<reference evidence="17" key="1">
    <citation type="submission" date="2018-05" db="EMBL/GenBank/DDBJ databases">
        <authorList>
            <person name="Lanie J.A."/>
            <person name="Ng W.-L."/>
            <person name="Kazmierczak K.M."/>
            <person name="Andrzejewski T.M."/>
            <person name="Davidsen T.M."/>
            <person name="Wayne K.J."/>
            <person name="Tettelin H."/>
            <person name="Glass J.I."/>
            <person name="Rusch D."/>
            <person name="Podicherti R."/>
            <person name="Tsui H.-C.T."/>
            <person name="Winkler M.E."/>
        </authorList>
    </citation>
    <scope>NUCLEOTIDE SEQUENCE</scope>
</reference>
<name>A0A381QYA1_9ZZZZ</name>
<keyword evidence="7" id="KW-0460">Magnesium</keyword>
<comment type="catalytic activity">
    <reaction evidence="9">
        <text>dITP + H2O = dIMP + diphosphate + H(+)</text>
        <dbReference type="Rhea" id="RHEA:28342"/>
        <dbReference type="ChEBI" id="CHEBI:15377"/>
        <dbReference type="ChEBI" id="CHEBI:15378"/>
        <dbReference type="ChEBI" id="CHEBI:33019"/>
        <dbReference type="ChEBI" id="CHEBI:61194"/>
        <dbReference type="ChEBI" id="CHEBI:61382"/>
        <dbReference type="EC" id="3.6.1.66"/>
    </reaction>
</comment>
<organism evidence="17">
    <name type="scientific">marine metagenome</name>
    <dbReference type="NCBI Taxonomy" id="408172"/>
    <lineage>
        <taxon>unclassified sequences</taxon>
        <taxon>metagenomes</taxon>
        <taxon>ecological metagenomes</taxon>
    </lineage>
</organism>
<evidence type="ECO:0000256" key="16">
    <source>
        <dbReference type="ARBA" id="ARBA00083635"/>
    </source>
</evidence>
<evidence type="ECO:0000256" key="4">
    <source>
        <dbReference type="ARBA" id="ARBA00022723"/>
    </source>
</evidence>
<dbReference type="GO" id="GO:0005829">
    <property type="term" value="C:cytosol"/>
    <property type="evidence" value="ECO:0007669"/>
    <property type="project" value="TreeGrafter"/>
</dbReference>
<dbReference type="Gene3D" id="3.90.950.10">
    <property type="match status" value="1"/>
</dbReference>
<dbReference type="FunFam" id="3.90.950.10:FF:000001">
    <property type="entry name" value="dITP/XTP pyrophosphatase"/>
    <property type="match status" value="1"/>
</dbReference>
<dbReference type="InterPro" id="IPR002637">
    <property type="entry name" value="RdgB/HAM1"/>
</dbReference>
<accession>A0A381QYA1</accession>
<protein>
    <recommendedName>
        <fullName evidence="12">dITP/XTP pyrophosphatase</fullName>
        <ecNumber evidence="11">3.6.1.66</ecNumber>
    </recommendedName>
    <alternativeName>
        <fullName evidence="13">Non-canonical purine NTP pyrophosphatase</fullName>
    </alternativeName>
    <alternativeName>
        <fullName evidence="14">Non-standard purine NTP pyrophosphatase</fullName>
    </alternativeName>
    <alternativeName>
        <fullName evidence="16">Nucleoside-triphosphate diphosphatase</fullName>
    </alternativeName>
    <alternativeName>
        <fullName evidence="15">Nucleoside-triphosphate pyrophosphatase</fullName>
    </alternativeName>
</protein>
<evidence type="ECO:0000256" key="5">
    <source>
        <dbReference type="ARBA" id="ARBA00022741"/>
    </source>
</evidence>
<dbReference type="NCBIfam" id="TIGR00042">
    <property type="entry name" value="RdgB/HAM1 family non-canonical purine NTP pyrophosphatase"/>
    <property type="match status" value="1"/>
</dbReference>
<dbReference type="GO" id="GO:0009146">
    <property type="term" value="P:purine nucleoside triphosphate catabolic process"/>
    <property type="evidence" value="ECO:0007669"/>
    <property type="project" value="UniProtKB-ARBA"/>
</dbReference>
<evidence type="ECO:0000256" key="14">
    <source>
        <dbReference type="ARBA" id="ARBA00078805"/>
    </source>
</evidence>
<gene>
    <name evidence="17" type="ORF">METZ01_LOCUS37256</name>
</gene>
<evidence type="ECO:0000256" key="3">
    <source>
        <dbReference type="ARBA" id="ARBA00011738"/>
    </source>
</evidence>
<sequence length="199" mass="22378">MNEIVIASSNQHKVSEITPEINSIFHKIYSLSDFPKIGEIKEDGNSIRENSFIKSRVTFDYTNIPSLADDTALEVDYLNGDPGLYTARYAGESATYDDNINKLLKAMDGVLTKMRTARFRTVITYVDGGKNDFFVEGCVEGYILNDKQGESGFGYDPIFFVPELDMSLAEMSSDIKNKISHRGIAIDKFKNKINQIFNV</sequence>
<comment type="catalytic activity">
    <reaction evidence="10">
        <text>XTP + H2O = XMP + diphosphate + H(+)</text>
        <dbReference type="Rhea" id="RHEA:28610"/>
        <dbReference type="ChEBI" id="CHEBI:15377"/>
        <dbReference type="ChEBI" id="CHEBI:15378"/>
        <dbReference type="ChEBI" id="CHEBI:33019"/>
        <dbReference type="ChEBI" id="CHEBI:57464"/>
        <dbReference type="ChEBI" id="CHEBI:61314"/>
        <dbReference type="EC" id="3.6.1.66"/>
    </reaction>
</comment>
<dbReference type="SUPFAM" id="SSF52972">
    <property type="entry name" value="ITPase-like"/>
    <property type="match status" value="1"/>
</dbReference>
<dbReference type="GO" id="GO:0017111">
    <property type="term" value="F:ribonucleoside triphosphate phosphatase activity"/>
    <property type="evidence" value="ECO:0007669"/>
    <property type="project" value="InterPro"/>
</dbReference>
<keyword evidence="8" id="KW-0546">Nucleotide metabolism</keyword>
<evidence type="ECO:0000256" key="11">
    <source>
        <dbReference type="ARBA" id="ARBA00066468"/>
    </source>
</evidence>
<dbReference type="InterPro" id="IPR029001">
    <property type="entry name" value="ITPase-like_fam"/>
</dbReference>
<dbReference type="Pfam" id="PF01725">
    <property type="entry name" value="Ham1p_like"/>
    <property type="match status" value="1"/>
</dbReference>
<dbReference type="CDD" id="cd00515">
    <property type="entry name" value="HAM1"/>
    <property type="match status" value="1"/>
</dbReference>
<dbReference type="GO" id="GO:0036220">
    <property type="term" value="F:ITP diphosphatase activity"/>
    <property type="evidence" value="ECO:0007669"/>
    <property type="project" value="UniProtKB-EC"/>
</dbReference>
<comment type="cofactor">
    <cofactor evidence="1">
        <name>Mg(2+)</name>
        <dbReference type="ChEBI" id="CHEBI:18420"/>
    </cofactor>
</comment>
<comment type="subunit">
    <text evidence="3">Homodimer.</text>
</comment>
<evidence type="ECO:0000256" key="13">
    <source>
        <dbReference type="ARBA" id="ARBA00075987"/>
    </source>
</evidence>
<dbReference type="GO" id="GO:0046872">
    <property type="term" value="F:metal ion binding"/>
    <property type="evidence" value="ECO:0007669"/>
    <property type="project" value="UniProtKB-KW"/>
</dbReference>
<dbReference type="HAMAP" id="MF_01405">
    <property type="entry name" value="Non_canon_purine_NTPase"/>
    <property type="match status" value="1"/>
</dbReference>
<keyword evidence="6" id="KW-0378">Hydrolase</keyword>
<keyword evidence="5" id="KW-0547">Nucleotide-binding</keyword>
<dbReference type="PANTHER" id="PTHR11067">
    <property type="entry name" value="INOSINE TRIPHOSPHATE PYROPHOSPHATASE/HAM1 PROTEIN"/>
    <property type="match status" value="1"/>
</dbReference>
<comment type="similarity">
    <text evidence="2">Belongs to the HAM1 NTPase family.</text>
</comment>
<evidence type="ECO:0000256" key="6">
    <source>
        <dbReference type="ARBA" id="ARBA00022801"/>
    </source>
</evidence>
<evidence type="ECO:0000256" key="2">
    <source>
        <dbReference type="ARBA" id="ARBA00008023"/>
    </source>
</evidence>
<dbReference type="EC" id="3.6.1.66" evidence="11"/>
<evidence type="ECO:0000256" key="9">
    <source>
        <dbReference type="ARBA" id="ARBA00051875"/>
    </source>
</evidence>
<evidence type="ECO:0000256" key="1">
    <source>
        <dbReference type="ARBA" id="ARBA00001946"/>
    </source>
</evidence>
<dbReference type="GO" id="GO:0035870">
    <property type="term" value="F:dITP diphosphatase activity"/>
    <property type="evidence" value="ECO:0007669"/>
    <property type="project" value="UniProtKB-ARBA"/>
</dbReference>
<dbReference type="GO" id="GO:0000166">
    <property type="term" value="F:nucleotide binding"/>
    <property type="evidence" value="ECO:0007669"/>
    <property type="project" value="UniProtKB-KW"/>
</dbReference>
<dbReference type="GO" id="GO:0036222">
    <property type="term" value="F:XTP diphosphatase activity"/>
    <property type="evidence" value="ECO:0007669"/>
    <property type="project" value="UniProtKB-ARBA"/>
</dbReference>
<evidence type="ECO:0000256" key="15">
    <source>
        <dbReference type="ARBA" id="ARBA00083186"/>
    </source>
</evidence>
<evidence type="ECO:0000256" key="12">
    <source>
        <dbReference type="ARBA" id="ARBA00071289"/>
    </source>
</evidence>
<dbReference type="PANTHER" id="PTHR11067:SF9">
    <property type="entry name" value="INOSINE TRIPHOSPHATE PYROPHOSPHATASE"/>
    <property type="match status" value="1"/>
</dbReference>
<evidence type="ECO:0000256" key="8">
    <source>
        <dbReference type="ARBA" id="ARBA00023080"/>
    </source>
</evidence>
<dbReference type="AlphaFoldDB" id="A0A381QYA1"/>
<evidence type="ECO:0000256" key="10">
    <source>
        <dbReference type="ARBA" id="ARBA00052017"/>
    </source>
</evidence>
<dbReference type="EMBL" id="UINC01001593">
    <property type="protein sequence ID" value="SUZ84402.1"/>
    <property type="molecule type" value="Genomic_DNA"/>
</dbReference>
<dbReference type="InterPro" id="IPR020922">
    <property type="entry name" value="dITP/XTP_pyrophosphatase"/>
</dbReference>
<evidence type="ECO:0000313" key="17">
    <source>
        <dbReference type="EMBL" id="SUZ84402.1"/>
    </source>
</evidence>
<dbReference type="GO" id="GO:0009117">
    <property type="term" value="P:nucleotide metabolic process"/>
    <property type="evidence" value="ECO:0007669"/>
    <property type="project" value="UniProtKB-KW"/>
</dbReference>
<evidence type="ECO:0000256" key="7">
    <source>
        <dbReference type="ARBA" id="ARBA00022842"/>
    </source>
</evidence>
<proteinExistence type="inferred from homology"/>
<keyword evidence="4" id="KW-0479">Metal-binding</keyword>